<evidence type="ECO:0000256" key="4">
    <source>
        <dbReference type="ARBA" id="ARBA00022723"/>
    </source>
</evidence>
<keyword evidence="7" id="KW-0342">GTP-binding</keyword>
<gene>
    <name evidence="10" type="ORF">GEAMG1_1846</name>
</gene>
<evidence type="ECO:0000256" key="7">
    <source>
        <dbReference type="ARBA" id="ARBA00023134"/>
    </source>
</evidence>
<dbReference type="EC" id="6.5.1.8" evidence="2"/>
<sequence>MATTTLIHADLLDPTAAEQIRQIADHPVISGQVAIMPDAHAGAGCVIGFTGRFGDGVIPNIVGVDIGCGVAAVPLPGVRSIDFAALDRYIRNQIPLGMQSRKSDRFLTEYVVPKALEKELQELCRHLERGFYEGEKIGKHIPPLLQAGTLGGGNHFIEIGRNDAGGYHLIVHSGSRNLGKRVAEHFQQRARRTTEEQRIRVPRGLEFLPLKEGGRDYLRWMAAAQRYAALNRRMMLLIMLRFFELELEEAQVLESVHNYIAEDDGIVRKGAISAHQGERVIIPLNMADGTLIGTGLGNPAYNRSAPHGAGRLHGRKEMFRRLKEGQFSMQQYADSMEHVFSTSVNRETFDESRFAYKPLAAIEHHLRETVTVEQRLTPVYNLKAAGD</sequence>
<evidence type="ECO:0000256" key="9">
    <source>
        <dbReference type="ARBA" id="ARBA00047746"/>
    </source>
</evidence>
<dbReference type="EMBL" id="OW150024">
    <property type="protein sequence ID" value="CAH2031678.1"/>
    <property type="molecule type" value="Genomic_DNA"/>
</dbReference>
<protein>
    <recommendedName>
        <fullName evidence="2">3'-phosphate/5'-hydroxy nucleic acid ligase</fullName>
        <ecNumber evidence="2">6.5.1.8</ecNumber>
    </recommendedName>
</protein>
<reference evidence="10 11" key="1">
    <citation type="submission" date="2022-03" db="EMBL/GenBank/DDBJ databases">
        <authorList>
            <person name="Koch H."/>
        </authorList>
    </citation>
    <scope>NUCLEOTIDE SEQUENCE [LARGE SCALE GENOMIC DNA]</scope>
    <source>
        <strain evidence="10 11">G1</strain>
    </source>
</reference>
<dbReference type="PANTHER" id="PTHR43749">
    <property type="entry name" value="RNA-SPLICING LIGASE RTCB"/>
    <property type="match status" value="1"/>
</dbReference>
<evidence type="ECO:0000256" key="3">
    <source>
        <dbReference type="ARBA" id="ARBA00022598"/>
    </source>
</evidence>
<dbReference type="SUPFAM" id="SSF103365">
    <property type="entry name" value="Hypothetical protein PH1602"/>
    <property type="match status" value="1"/>
</dbReference>
<keyword evidence="6" id="KW-0692">RNA repair</keyword>
<proteinExistence type="predicted"/>
<keyword evidence="5" id="KW-0547">Nucleotide-binding</keyword>
<accession>A0ABM9DA68</accession>
<dbReference type="Gene3D" id="3.90.1860.10">
    <property type="entry name" value="tRNA-splicing ligase RtcB"/>
    <property type="match status" value="1"/>
</dbReference>
<keyword evidence="11" id="KW-1185">Reference proteome</keyword>
<dbReference type="RefSeq" id="WP_305732485.1">
    <property type="nucleotide sequence ID" value="NZ_OW150024.1"/>
</dbReference>
<keyword evidence="8" id="KW-0464">Manganese</keyword>
<keyword evidence="4" id="KW-0479">Metal-binding</keyword>
<dbReference type="InterPro" id="IPR036025">
    <property type="entry name" value="RtcB-like_sf"/>
</dbReference>
<dbReference type="Pfam" id="PF01139">
    <property type="entry name" value="RtcB"/>
    <property type="match status" value="1"/>
</dbReference>
<evidence type="ECO:0000256" key="5">
    <source>
        <dbReference type="ARBA" id="ARBA00022741"/>
    </source>
</evidence>
<evidence type="ECO:0000256" key="2">
    <source>
        <dbReference type="ARBA" id="ARBA00012726"/>
    </source>
</evidence>
<dbReference type="InterPro" id="IPR052915">
    <property type="entry name" value="RtcB-like"/>
</dbReference>
<evidence type="ECO:0000256" key="1">
    <source>
        <dbReference type="ARBA" id="ARBA00001936"/>
    </source>
</evidence>
<evidence type="ECO:0000313" key="10">
    <source>
        <dbReference type="EMBL" id="CAH2031678.1"/>
    </source>
</evidence>
<dbReference type="Proteomes" id="UP001295463">
    <property type="component" value="Chromosome"/>
</dbReference>
<comment type="catalytic activity">
    <reaction evidence="9">
        <text>a 3'-end 3'-phospho-ribonucleotide-RNA + a 5'-end dephospho-ribonucleoside-RNA + GTP = a ribonucleotidyl-ribonucleotide-RNA + GMP + diphosphate</text>
        <dbReference type="Rhea" id="RHEA:68076"/>
        <dbReference type="Rhea" id="RHEA-COMP:10463"/>
        <dbReference type="Rhea" id="RHEA-COMP:13936"/>
        <dbReference type="Rhea" id="RHEA-COMP:17355"/>
        <dbReference type="ChEBI" id="CHEBI:33019"/>
        <dbReference type="ChEBI" id="CHEBI:37565"/>
        <dbReference type="ChEBI" id="CHEBI:58115"/>
        <dbReference type="ChEBI" id="CHEBI:83062"/>
        <dbReference type="ChEBI" id="CHEBI:138284"/>
        <dbReference type="ChEBI" id="CHEBI:173118"/>
        <dbReference type="EC" id="6.5.1.8"/>
    </reaction>
</comment>
<keyword evidence="3" id="KW-0436">Ligase</keyword>
<evidence type="ECO:0000313" key="11">
    <source>
        <dbReference type="Proteomes" id="UP001295463"/>
    </source>
</evidence>
<dbReference type="PANTHER" id="PTHR43749:SF2">
    <property type="entry name" value="RNA-SPLICING LIGASE RTCB"/>
    <property type="match status" value="1"/>
</dbReference>
<evidence type="ECO:0000256" key="6">
    <source>
        <dbReference type="ARBA" id="ARBA00022800"/>
    </source>
</evidence>
<dbReference type="InterPro" id="IPR001233">
    <property type="entry name" value="RtcB"/>
</dbReference>
<evidence type="ECO:0000256" key="8">
    <source>
        <dbReference type="ARBA" id="ARBA00023211"/>
    </source>
</evidence>
<name>A0ABM9DA68_9BACT</name>
<organism evidence="10 11">
    <name type="scientific">Trichlorobacter ammonificans</name>
    <dbReference type="NCBI Taxonomy" id="2916410"/>
    <lineage>
        <taxon>Bacteria</taxon>
        <taxon>Pseudomonadati</taxon>
        <taxon>Thermodesulfobacteriota</taxon>
        <taxon>Desulfuromonadia</taxon>
        <taxon>Geobacterales</taxon>
        <taxon>Geobacteraceae</taxon>
        <taxon>Trichlorobacter</taxon>
    </lineage>
</organism>
<comment type="cofactor">
    <cofactor evidence="1">
        <name>Mn(2+)</name>
        <dbReference type="ChEBI" id="CHEBI:29035"/>
    </cofactor>
</comment>